<dbReference type="Proteomes" id="UP000706926">
    <property type="component" value="Unassembled WGS sequence"/>
</dbReference>
<evidence type="ECO:0000313" key="1">
    <source>
        <dbReference type="EMBL" id="MBP1893633.1"/>
    </source>
</evidence>
<protein>
    <submittedName>
        <fullName evidence="1">Uncharacterized protein</fullName>
    </submittedName>
</protein>
<dbReference type="EMBL" id="JAGGKI010000006">
    <property type="protein sequence ID" value="MBP1893633.1"/>
    <property type="molecule type" value="Genomic_DNA"/>
</dbReference>
<sequence length="42" mass="5029">MTAINSFAASYLQNHRTIWNERLDQLDNYLKRMIADKKKDQS</sequence>
<dbReference type="GeneID" id="95408112"/>
<keyword evidence="2" id="KW-1185">Reference proteome</keyword>
<evidence type="ECO:0000313" key="2">
    <source>
        <dbReference type="Proteomes" id="UP000706926"/>
    </source>
</evidence>
<accession>A0ABS4FBK3</accession>
<comment type="caution">
    <text evidence="1">The sequence shown here is derived from an EMBL/GenBank/DDBJ whole genome shotgun (WGS) entry which is preliminary data.</text>
</comment>
<dbReference type="RefSeq" id="WP_007128262.1">
    <property type="nucleotide sequence ID" value="NZ_BOSA01000008.1"/>
</dbReference>
<gene>
    <name evidence="1" type="ORF">J2Z18_002736</name>
</gene>
<organism evidence="1 2">
    <name type="scientific">Paenibacillus lactis</name>
    <dbReference type="NCBI Taxonomy" id="228574"/>
    <lineage>
        <taxon>Bacteria</taxon>
        <taxon>Bacillati</taxon>
        <taxon>Bacillota</taxon>
        <taxon>Bacilli</taxon>
        <taxon>Bacillales</taxon>
        <taxon>Paenibacillaceae</taxon>
        <taxon>Paenibacillus</taxon>
    </lineage>
</organism>
<proteinExistence type="predicted"/>
<name>A0ABS4FBK3_9BACL</name>
<reference evidence="1 2" key="1">
    <citation type="submission" date="2021-03" db="EMBL/GenBank/DDBJ databases">
        <title>Genomic Encyclopedia of Type Strains, Phase IV (KMG-IV): sequencing the most valuable type-strain genomes for metagenomic binning, comparative biology and taxonomic classification.</title>
        <authorList>
            <person name="Goeker M."/>
        </authorList>
    </citation>
    <scope>NUCLEOTIDE SEQUENCE [LARGE SCALE GENOMIC DNA]</scope>
    <source>
        <strain evidence="1 2">DSM 15596</strain>
    </source>
</reference>